<feature type="region of interest" description="Disordered" evidence="1">
    <location>
        <begin position="93"/>
        <end position="130"/>
    </location>
</feature>
<evidence type="ECO:0000313" key="2">
    <source>
        <dbReference type="EMBL" id="KAK1678962.1"/>
    </source>
</evidence>
<dbReference type="Proteomes" id="UP001231189">
    <property type="component" value="Unassembled WGS sequence"/>
</dbReference>
<dbReference type="AlphaFoldDB" id="A0AAD8WS47"/>
<evidence type="ECO:0000313" key="3">
    <source>
        <dbReference type="Proteomes" id="UP001231189"/>
    </source>
</evidence>
<feature type="compositionally biased region" description="Basic residues" evidence="1">
    <location>
        <begin position="96"/>
        <end position="113"/>
    </location>
</feature>
<reference evidence="2" key="1">
    <citation type="submission" date="2023-07" db="EMBL/GenBank/DDBJ databases">
        <title>A chromosome-level genome assembly of Lolium multiflorum.</title>
        <authorList>
            <person name="Chen Y."/>
            <person name="Copetti D."/>
            <person name="Kolliker R."/>
            <person name="Studer B."/>
        </authorList>
    </citation>
    <scope>NUCLEOTIDE SEQUENCE</scope>
    <source>
        <strain evidence="2">02402/16</strain>
        <tissue evidence="2">Leaf</tissue>
    </source>
</reference>
<organism evidence="2 3">
    <name type="scientific">Lolium multiflorum</name>
    <name type="common">Italian ryegrass</name>
    <name type="synonym">Lolium perenne subsp. multiflorum</name>
    <dbReference type="NCBI Taxonomy" id="4521"/>
    <lineage>
        <taxon>Eukaryota</taxon>
        <taxon>Viridiplantae</taxon>
        <taxon>Streptophyta</taxon>
        <taxon>Embryophyta</taxon>
        <taxon>Tracheophyta</taxon>
        <taxon>Spermatophyta</taxon>
        <taxon>Magnoliopsida</taxon>
        <taxon>Liliopsida</taxon>
        <taxon>Poales</taxon>
        <taxon>Poaceae</taxon>
        <taxon>BOP clade</taxon>
        <taxon>Pooideae</taxon>
        <taxon>Poodae</taxon>
        <taxon>Poeae</taxon>
        <taxon>Poeae Chloroplast Group 2 (Poeae type)</taxon>
        <taxon>Loliodinae</taxon>
        <taxon>Loliinae</taxon>
        <taxon>Lolium</taxon>
    </lineage>
</organism>
<proteinExistence type="predicted"/>
<dbReference type="EMBL" id="JAUUTY010000002">
    <property type="protein sequence ID" value="KAK1678962.1"/>
    <property type="molecule type" value="Genomic_DNA"/>
</dbReference>
<name>A0AAD8WS47_LOLMU</name>
<protein>
    <submittedName>
        <fullName evidence="2">Uncharacterized protein</fullName>
    </submittedName>
</protein>
<feature type="region of interest" description="Disordered" evidence="1">
    <location>
        <begin position="183"/>
        <end position="205"/>
    </location>
</feature>
<keyword evidence="3" id="KW-1185">Reference proteome</keyword>
<comment type="caution">
    <text evidence="2">The sequence shown here is derived from an EMBL/GenBank/DDBJ whole genome shotgun (WGS) entry which is preliminary data.</text>
</comment>
<accession>A0AAD8WS47</accession>
<evidence type="ECO:0000256" key="1">
    <source>
        <dbReference type="SAM" id="MobiDB-lite"/>
    </source>
</evidence>
<gene>
    <name evidence="2" type="ORF">QYE76_039810</name>
</gene>
<sequence length="205" mass="21828">MFNAEGGGQKFLMGCSEPSQRFYHVPRSFLKAKAETTMVLLEEAGGDPSRVDFHTVAVGTACTEAAEVGDEVGLACSHCRTISRASVARTRAGVSPRRRWQHSRRPASARIRARCSTPRTSAPPPGATSACSPCRPSVAAVVATHAIVGVGATGALTFCATSTTRPSALQTFTIKKLARRCHRERRRRHARAGEDAAVDAAPRTS</sequence>